<feature type="compositionally biased region" description="Acidic residues" evidence="10">
    <location>
        <begin position="413"/>
        <end position="424"/>
    </location>
</feature>
<feature type="compositionally biased region" description="Polar residues" evidence="10">
    <location>
        <begin position="377"/>
        <end position="387"/>
    </location>
</feature>
<dbReference type="Pfam" id="PF02877">
    <property type="entry name" value="PARP_reg"/>
    <property type="match status" value="1"/>
</dbReference>
<feature type="compositionally biased region" description="Polar residues" evidence="10">
    <location>
        <begin position="117"/>
        <end position="146"/>
    </location>
</feature>
<dbReference type="Gene3D" id="3.90.228.10">
    <property type="match status" value="1"/>
</dbReference>
<dbReference type="InterPro" id="IPR050800">
    <property type="entry name" value="ARTD/PARP"/>
</dbReference>
<evidence type="ECO:0000259" key="11">
    <source>
        <dbReference type="PROSITE" id="PS51060"/>
    </source>
</evidence>
<evidence type="ECO:0000256" key="3">
    <source>
        <dbReference type="ARBA" id="ARBA00022676"/>
    </source>
</evidence>
<dbReference type="SUPFAM" id="SSF47587">
    <property type="entry name" value="Domain of poly(ADP-ribose) polymerase"/>
    <property type="match status" value="1"/>
</dbReference>
<name>A0A8H3BJ83_9AGAM</name>
<feature type="region of interest" description="Disordered" evidence="10">
    <location>
        <begin position="680"/>
        <end position="772"/>
    </location>
</feature>
<reference evidence="13" key="1">
    <citation type="submission" date="2021-01" db="EMBL/GenBank/DDBJ databases">
        <authorList>
            <person name="Kaushik A."/>
        </authorList>
    </citation>
    <scope>NUCLEOTIDE SEQUENCE</scope>
    <source>
        <strain evidence="13">Type strain: AG8-Rh-89/</strain>
    </source>
</reference>
<feature type="region of interest" description="Disordered" evidence="10">
    <location>
        <begin position="83"/>
        <end position="307"/>
    </location>
</feature>
<evidence type="ECO:0000256" key="1">
    <source>
        <dbReference type="ARBA" id="ARBA00004123"/>
    </source>
</evidence>
<evidence type="ECO:0000256" key="4">
    <source>
        <dbReference type="ARBA" id="ARBA00022679"/>
    </source>
</evidence>
<dbReference type="PROSITE" id="PS51060">
    <property type="entry name" value="PARP_ALPHA_HD"/>
    <property type="match status" value="1"/>
</dbReference>
<keyword evidence="5" id="KW-0548">Nucleotidyltransferase</keyword>
<dbReference type="Pfam" id="PF05406">
    <property type="entry name" value="WGR"/>
    <property type="match status" value="1"/>
</dbReference>
<feature type="compositionally biased region" description="Low complexity" evidence="10">
    <location>
        <begin position="83"/>
        <end position="93"/>
    </location>
</feature>
<feature type="compositionally biased region" description="Low complexity" evidence="10">
    <location>
        <begin position="691"/>
        <end position="701"/>
    </location>
</feature>
<feature type="domain" description="PARP alpha-helical" evidence="11">
    <location>
        <begin position="915"/>
        <end position="1041"/>
    </location>
</feature>
<feature type="compositionally biased region" description="Acidic residues" evidence="10">
    <location>
        <begin position="14"/>
        <end position="24"/>
    </location>
</feature>
<protein>
    <recommendedName>
        <fullName evidence="2">NAD(+) ADP-ribosyltransferase</fullName>
        <ecNumber evidence="2">2.4.2.30</ecNumber>
    </recommendedName>
</protein>
<dbReference type="InterPro" id="IPR008893">
    <property type="entry name" value="WGR_domain"/>
</dbReference>
<feature type="compositionally biased region" description="Polar residues" evidence="10">
    <location>
        <begin position="192"/>
        <end position="207"/>
    </location>
</feature>
<feature type="compositionally biased region" description="Basic and acidic residues" evidence="10">
    <location>
        <begin position="1"/>
        <end position="13"/>
    </location>
</feature>
<dbReference type="InterPro" id="IPR036616">
    <property type="entry name" value="Poly(ADP-ribose)pol_reg_dom_sf"/>
</dbReference>
<feature type="compositionally biased region" description="Polar residues" evidence="10">
    <location>
        <begin position="32"/>
        <end position="41"/>
    </location>
</feature>
<evidence type="ECO:0000256" key="6">
    <source>
        <dbReference type="ARBA" id="ARBA00023027"/>
    </source>
</evidence>
<evidence type="ECO:0000256" key="8">
    <source>
        <dbReference type="ARBA" id="ARBA00024347"/>
    </source>
</evidence>
<evidence type="ECO:0000259" key="12">
    <source>
        <dbReference type="PROSITE" id="PS51977"/>
    </source>
</evidence>
<dbReference type="EC" id="2.4.2.30" evidence="2"/>
<dbReference type="Pfam" id="PF00644">
    <property type="entry name" value="PARP"/>
    <property type="match status" value="1"/>
</dbReference>
<dbReference type="SMART" id="SM00773">
    <property type="entry name" value="WGR"/>
    <property type="match status" value="1"/>
</dbReference>
<feature type="compositionally biased region" description="Low complexity" evidence="10">
    <location>
        <begin position="620"/>
        <end position="630"/>
    </location>
</feature>
<dbReference type="PANTHER" id="PTHR10459:SF60">
    <property type="entry name" value="POLY [ADP-RIBOSE] POLYMERASE 2"/>
    <property type="match status" value="1"/>
</dbReference>
<dbReference type="Gene3D" id="2.20.140.10">
    <property type="entry name" value="WGR domain"/>
    <property type="match status" value="1"/>
</dbReference>
<comment type="similarity">
    <text evidence="8">Belongs to the ARTD/PARP family.</text>
</comment>
<feature type="region of interest" description="Disordered" evidence="10">
    <location>
        <begin position="1"/>
        <end position="70"/>
    </location>
</feature>
<gene>
    <name evidence="13" type="ORF">RDB_LOCUS49186</name>
</gene>
<organism evidence="13 14">
    <name type="scientific">Rhizoctonia solani</name>
    <dbReference type="NCBI Taxonomy" id="456999"/>
    <lineage>
        <taxon>Eukaryota</taxon>
        <taxon>Fungi</taxon>
        <taxon>Dikarya</taxon>
        <taxon>Basidiomycota</taxon>
        <taxon>Agaricomycotina</taxon>
        <taxon>Agaricomycetes</taxon>
        <taxon>Cantharellales</taxon>
        <taxon>Ceratobasidiaceae</taxon>
        <taxon>Rhizoctonia</taxon>
    </lineage>
</organism>
<feature type="domain" description="WGR" evidence="12">
    <location>
        <begin position="773"/>
        <end position="874"/>
    </location>
</feature>
<dbReference type="GO" id="GO:0006302">
    <property type="term" value="P:double-strand break repair"/>
    <property type="evidence" value="ECO:0007669"/>
    <property type="project" value="TreeGrafter"/>
</dbReference>
<dbReference type="Proteomes" id="UP000663850">
    <property type="component" value="Unassembled WGS sequence"/>
</dbReference>
<sequence>MLTGERVRKQRHDDDDDELIDDEDHTARYSGPTASNSSDGNGSVILGRSTSTGARSTSSGGHDRVKSLADRNRVVLDKLSSISSAASSRIHSPAPHDRVPLTASTLRSRAVSPMPPTSNTLFPPKSSGSNAGSSPRGSYASLTSPNVRYARDREADIPSFSPRVQSSDKQIRDSEESTTPTDRERLYASQRAPPSSYTASNEGSLSGTRREGSVRVSFSRSRPEMNVDEFGMHQSPQAQYQSQSQSRQRAYSSESDDRSITPPADASRRLAVEQMSGGRGRRISINEPDVSPTKPREPLRTRAAAGTLGRQRNNIQRNSTEIIERTVAAARKSPVRTRGALPSEFRSNTEGKRSSWDSKRFSLDGRAAGISTRRDTNGSSSRPANNRDSIDWEVEQLRNGIARVGVGDNRIYEEDDDGEEEEETTPGRQPNGRPVQTIITSRPSTSGGDYVDDGPRTAPPALRQYRSNTGLITPSGSGSGTVRERGVTPVTPAVLVSAASTEHIRLMLESFAMFESNLARLEANNPGEGVSEVLQNADVVVQAAQSLNRMLRESAARALTEQIESEVEDRDSREVEIWKIAGAEFRDAVKVSDELVRSMTNLLLGVGRVVKDHGDESGRSGRISASGRMSADGARTGRMSTEGMRNGRMSADSGLRSGRMSAEGLRGNRLIEDDRRNVETRRSLDSDAWRSTSLEETTTSTGAKKREHSPEQPPAAKKPRSTAKGKKAAAKDTEPQPEVKAENNEASTSDSKPVVRRRAAATPVDPFSGYENTHLVYYDPSDGETYAALLNQTNLDGSSNNNKFYVLQLLHPKSDSASIILFTRWGRVGERGASQEKGPFPAKQAIQEFKKQFKSKSAANWEDRKTMVPKKGKYTWLERDFEAEAGSDDENQDDSSVKKEEAVEQEDEPEGPPPECTLHELVQDACRLIFNKDVMNAHLLAMKYDANKLPLGKMSRATILNGFTALKRLSEVIGDPSGDLAKELGGYKKACAELSGRYYSVIPHDFGRSKPSIIDNNDILKRELELVDSLGDMSFTASLMAPKKKIQATHELDAQLASLDLASMDVVDSKSSEFAALLRYSQETYNGIGSCYSNGGRAPVTGYEFGKGVYFGDVRLIFVHFRAKDHIDHCIEQSLFQMLAISANYTHCYQSTGMGLLLLCETVTKPYHEEYGFNFHADKTSKENGKVATKAMGKLQHPNWKDAGDTLGRPEMAGVMMPAGKAEDVSSTFPTPTVKVEDNWNEYIVYDVAQIRTRYLLMVQFTYGNDEVLFPGGDEVCTIAIAVSTMPTDPFDTAELATHTHTCAGRTHVLALTPTPIHQTQLPTHDQPS</sequence>
<dbReference type="GO" id="GO:1990404">
    <property type="term" value="F:NAD+-protein mono-ADP-ribosyltransferase activity"/>
    <property type="evidence" value="ECO:0007669"/>
    <property type="project" value="TreeGrafter"/>
</dbReference>
<feature type="region of interest" description="Disordered" evidence="10">
    <location>
        <begin position="883"/>
        <end position="916"/>
    </location>
</feature>
<feature type="compositionally biased region" description="Basic and acidic residues" evidence="10">
    <location>
        <begin position="169"/>
        <end position="186"/>
    </location>
</feature>
<dbReference type="Gene3D" id="1.20.142.10">
    <property type="entry name" value="Poly(ADP-ribose) polymerase, regulatory domain"/>
    <property type="match status" value="1"/>
</dbReference>
<feature type="compositionally biased region" description="Low complexity" evidence="10">
    <location>
        <begin position="234"/>
        <end position="253"/>
    </location>
</feature>
<comment type="subcellular location">
    <subcellularLocation>
        <location evidence="1">Nucleus</location>
    </subcellularLocation>
</comment>
<feature type="region of interest" description="Disordered" evidence="10">
    <location>
        <begin position="611"/>
        <end position="668"/>
    </location>
</feature>
<proteinExistence type="inferred from homology"/>
<feature type="compositionally biased region" description="Basic and acidic residues" evidence="10">
    <location>
        <begin position="61"/>
        <end position="70"/>
    </location>
</feature>
<dbReference type="InterPro" id="IPR012317">
    <property type="entry name" value="Poly(ADP-ribose)pol_cat_dom"/>
</dbReference>
<keyword evidence="3" id="KW-0328">Glycosyltransferase</keyword>
<dbReference type="GO" id="GO:0016779">
    <property type="term" value="F:nucleotidyltransferase activity"/>
    <property type="evidence" value="ECO:0007669"/>
    <property type="project" value="UniProtKB-KW"/>
</dbReference>
<feature type="compositionally biased region" description="Basic and acidic residues" evidence="10">
    <location>
        <begin position="729"/>
        <end position="743"/>
    </location>
</feature>
<evidence type="ECO:0000313" key="13">
    <source>
        <dbReference type="EMBL" id="CAE6459082.1"/>
    </source>
</evidence>
<feature type="region of interest" description="Disordered" evidence="10">
    <location>
        <begin position="329"/>
        <end position="391"/>
    </location>
</feature>
<evidence type="ECO:0000256" key="7">
    <source>
        <dbReference type="ARBA" id="ARBA00023242"/>
    </source>
</evidence>
<evidence type="ECO:0000313" key="14">
    <source>
        <dbReference type="Proteomes" id="UP000663850"/>
    </source>
</evidence>
<feature type="compositionally biased region" description="Acidic residues" evidence="10">
    <location>
        <begin position="883"/>
        <end position="893"/>
    </location>
</feature>
<comment type="catalytic activity">
    <reaction evidence="9">
        <text>NAD(+) + (ADP-D-ribosyl)n-acceptor = nicotinamide + (ADP-D-ribosyl)n+1-acceptor + H(+).</text>
        <dbReference type="EC" id="2.4.2.30"/>
    </reaction>
</comment>
<comment type="caution">
    <text evidence="13">The sequence shown here is derived from an EMBL/GenBank/DDBJ whole genome shotgun (WGS) entry which is preliminary data.</text>
</comment>
<keyword evidence="4" id="KW-0808">Transferase</keyword>
<dbReference type="FunFam" id="2.20.140.10:FF:000001">
    <property type="entry name" value="Poly [ADP-ribose] polymerase"/>
    <property type="match status" value="1"/>
</dbReference>
<dbReference type="InterPro" id="IPR004102">
    <property type="entry name" value="Poly(ADP-ribose)pol_reg_dom"/>
</dbReference>
<evidence type="ECO:0000256" key="9">
    <source>
        <dbReference type="ARBA" id="ARBA00033987"/>
    </source>
</evidence>
<dbReference type="PANTHER" id="PTHR10459">
    <property type="entry name" value="DNA LIGASE"/>
    <property type="match status" value="1"/>
</dbReference>
<dbReference type="SUPFAM" id="SSF56399">
    <property type="entry name" value="ADP-ribosylation"/>
    <property type="match status" value="1"/>
</dbReference>
<feature type="compositionally biased region" description="Low complexity" evidence="10">
    <location>
        <begin position="47"/>
        <end position="60"/>
    </location>
</feature>
<dbReference type="PROSITE" id="PS51977">
    <property type="entry name" value="WGR"/>
    <property type="match status" value="1"/>
</dbReference>
<keyword evidence="7" id="KW-0539">Nucleus</keyword>
<dbReference type="CDD" id="cd07997">
    <property type="entry name" value="WGR_PARP"/>
    <property type="match status" value="1"/>
</dbReference>
<dbReference type="GO" id="GO:0003950">
    <property type="term" value="F:NAD+ poly-ADP-ribosyltransferase activity"/>
    <property type="evidence" value="ECO:0007669"/>
    <property type="project" value="UniProtKB-EC"/>
</dbReference>
<dbReference type="EMBL" id="CAJMWZ010002627">
    <property type="protein sequence ID" value="CAE6459082.1"/>
    <property type="molecule type" value="Genomic_DNA"/>
</dbReference>
<feature type="compositionally biased region" description="Basic residues" evidence="10">
    <location>
        <begin position="717"/>
        <end position="728"/>
    </location>
</feature>
<feature type="region of interest" description="Disordered" evidence="10">
    <location>
        <begin position="406"/>
        <end position="462"/>
    </location>
</feature>
<dbReference type="InterPro" id="IPR036930">
    <property type="entry name" value="WGR_dom_sf"/>
</dbReference>
<accession>A0A8H3BJ83</accession>
<dbReference type="GO" id="GO:0005730">
    <property type="term" value="C:nucleolus"/>
    <property type="evidence" value="ECO:0007669"/>
    <property type="project" value="TreeGrafter"/>
</dbReference>
<feature type="compositionally biased region" description="Polar residues" evidence="10">
    <location>
        <begin position="437"/>
        <end position="447"/>
    </location>
</feature>
<evidence type="ECO:0000256" key="5">
    <source>
        <dbReference type="ARBA" id="ARBA00022695"/>
    </source>
</evidence>
<evidence type="ECO:0000256" key="10">
    <source>
        <dbReference type="SAM" id="MobiDB-lite"/>
    </source>
</evidence>
<keyword evidence="6" id="KW-0520">NAD</keyword>
<feature type="compositionally biased region" description="Basic and acidic residues" evidence="10">
    <location>
        <begin position="347"/>
        <end position="363"/>
    </location>
</feature>
<dbReference type="GO" id="GO:0070212">
    <property type="term" value="P:protein poly-ADP-ribosylation"/>
    <property type="evidence" value="ECO:0007669"/>
    <property type="project" value="TreeGrafter"/>
</dbReference>
<evidence type="ECO:0000256" key="2">
    <source>
        <dbReference type="ARBA" id="ARBA00012020"/>
    </source>
</evidence>
<dbReference type="SUPFAM" id="SSF142921">
    <property type="entry name" value="WGR domain-like"/>
    <property type="match status" value="1"/>
</dbReference>